<evidence type="ECO:0000313" key="3">
    <source>
        <dbReference type="EMBL" id="ANP28513.1"/>
    </source>
</evidence>
<dbReference type="KEGG" id="dva:DAD186_19630"/>
<organism evidence="3 4">
    <name type="scientific">Dermabacter vaginalis</name>
    <dbReference type="NCBI Taxonomy" id="1630135"/>
    <lineage>
        <taxon>Bacteria</taxon>
        <taxon>Bacillati</taxon>
        <taxon>Actinomycetota</taxon>
        <taxon>Actinomycetes</taxon>
        <taxon>Micrococcales</taxon>
        <taxon>Dermabacteraceae</taxon>
        <taxon>Dermabacter</taxon>
    </lineage>
</organism>
<feature type="compositionally biased region" description="Low complexity" evidence="1">
    <location>
        <begin position="55"/>
        <end position="72"/>
    </location>
</feature>
<dbReference type="STRING" id="1630135.DAD186_19630"/>
<evidence type="ECO:0000256" key="2">
    <source>
        <dbReference type="SAM" id="SignalP"/>
    </source>
</evidence>
<dbReference type="PROSITE" id="PS51257">
    <property type="entry name" value="PROKAR_LIPOPROTEIN"/>
    <property type="match status" value="1"/>
</dbReference>
<sequence length="214" mass="22587">MSTFMRKNRSVSIIAAAGVLAFGLAGCGASNEAKKDDSASKETTTASETKEDSTSSESSASSSDGGSDSGSGAVTGDDLGSSVHGTPVELDETPFTEEDKQKGAQVVADFFTSSLDKRFEDACPNMVVRNGDGYERADTEEIRKQCAAQNEKILSSQGISEEQAEQMKQMLTPENIEIEPNGDGTAKATFQGQDLGLSLVKVKGEGPLLDLRNW</sequence>
<gene>
    <name evidence="3" type="ORF">DAD186_19630</name>
</gene>
<protein>
    <submittedName>
        <fullName evidence="3">Uncharacterized protein</fullName>
    </submittedName>
</protein>
<dbReference type="RefSeq" id="WP_065248488.1">
    <property type="nucleotide sequence ID" value="NZ_CP012117.1"/>
</dbReference>
<feature type="region of interest" description="Disordered" evidence="1">
    <location>
        <begin position="30"/>
        <end position="101"/>
    </location>
</feature>
<feature type="signal peptide" evidence="2">
    <location>
        <begin position="1"/>
        <end position="21"/>
    </location>
</feature>
<name>A0A1B0ZKR3_9MICO</name>
<keyword evidence="2" id="KW-0732">Signal</keyword>
<accession>A0A1B0ZKR3</accession>
<proteinExistence type="predicted"/>
<dbReference type="Proteomes" id="UP000092596">
    <property type="component" value="Chromosome"/>
</dbReference>
<feature type="chain" id="PRO_5038400291" evidence="2">
    <location>
        <begin position="22"/>
        <end position="214"/>
    </location>
</feature>
<evidence type="ECO:0000313" key="4">
    <source>
        <dbReference type="Proteomes" id="UP000092596"/>
    </source>
</evidence>
<dbReference type="AlphaFoldDB" id="A0A1B0ZKR3"/>
<evidence type="ECO:0000256" key="1">
    <source>
        <dbReference type="SAM" id="MobiDB-lite"/>
    </source>
</evidence>
<dbReference type="EMBL" id="CP012117">
    <property type="protein sequence ID" value="ANP28513.1"/>
    <property type="molecule type" value="Genomic_DNA"/>
</dbReference>
<reference evidence="3 4" key="1">
    <citation type="submission" date="2015-06" db="EMBL/GenBank/DDBJ databases">
        <title>Investigation of pathophysiology for high-risk pregnancy and development of treatment modality based on it.</title>
        <authorList>
            <person name="Kim B.-C."/>
            <person name="Lim S."/>
        </authorList>
    </citation>
    <scope>NUCLEOTIDE SEQUENCE [LARGE SCALE GENOMIC DNA]</scope>
    <source>
        <strain evidence="3 4">AD1-86</strain>
    </source>
</reference>